<dbReference type="NCBIfam" id="NF005537">
    <property type="entry name" value="PRK07199.1"/>
    <property type="match status" value="1"/>
</dbReference>
<dbReference type="GO" id="GO:0004749">
    <property type="term" value="F:ribose phosphate diphosphokinase activity"/>
    <property type="evidence" value="ECO:0007669"/>
    <property type="project" value="TreeGrafter"/>
</dbReference>
<dbReference type="Proteomes" id="UP000282106">
    <property type="component" value="Unassembled WGS sequence"/>
</dbReference>
<dbReference type="InterPro" id="IPR029099">
    <property type="entry name" value="Pribosyltran_N"/>
</dbReference>
<dbReference type="InParanoid" id="A0A3N0VB83"/>
<reference evidence="5 6" key="1">
    <citation type="submission" date="2018-10" db="EMBL/GenBank/DDBJ databases">
        <authorList>
            <person name="Chen W.-M."/>
        </authorList>
    </citation>
    <scope>NUCLEOTIDE SEQUENCE [LARGE SCALE GENOMIC DNA]</scope>
    <source>
        <strain evidence="5 6">THS-13</strain>
    </source>
</reference>
<dbReference type="InterPro" id="IPR005946">
    <property type="entry name" value="Rib-P_diPkinase"/>
</dbReference>
<protein>
    <submittedName>
        <fullName evidence="5">Ribose-phosphate pyrophosphokinase</fullName>
    </submittedName>
</protein>
<dbReference type="GO" id="GO:0002189">
    <property type="term" value="C:ribose phosphate diphosphokinase complex"/>
    <property type="evidence" value="ECO:0007669"/>
    <property type="project" value="TreeGrafter"/>
</dbReference>
<dbReference type="GO" id="GO:0000287">
    <property type="term" value="F:magnesium ion binding"/>
    <property type="evidence" value="ECO:0007669"/>
    <property type="project" value="InterPro"/>
</dbReference>
<dbReference type="InterPro" id="IPR029057">
    <property type="entry name" value="PRTase-like"/>
</dbReference>
<keyword evidence="5" id="KW-0418">Kinase</keyword>
<dbReference type="GO" id="GO:0005737">
    <property type="term" value="C:cytoplasm"/>
    <property type="evidence" value="ECO:0007669"/>
    <property type="project" value="TreeGrafter"/>
</dbReference>
<dbReference type="GO" id="GO:0006164">
    <property type="term" value="P:purine nucleotide biosynthetic process"/>
    <property type="evidence" value="ECO:0007669"/>
    <property type="project" value="TreeGrafter"/>
</dbReference>
<dbReference type="GO" id="GO:0016301">
    <property type="term" value="F:kinase activity"/>
    <property type="evidence" value="ECO:0007669"/>
    <property type="project" value="UniProtKB-KW"/>
</dbReference>
<accession>A0A3N0VB83</accession>
<dbReference type="NCBIfam" id="TIGR01251">
    <property type="entry name" value="ribP_PPkin"/>
    <property type="match status" value="1"/>
</dbReference>
<evidence type="ECO:0000259" key="4">
    <source>
        <dbReference type="Pfam" id="PF13793"/>
    </source>
</evidence>
<gene>
    <name evidence="5" type="ORF">ED208_10425</name>
</gene>
<dbReference type="SUPFAM" id="SSF53271">
    <property type="entry name" value="PRTase-like"/>
    <property type="match status" value="2"/>
</dbReference>
<comment type="similarity">
    <text evidence="2">Belongs to the ribose-phosphate pyrophosphokinase family.</text>
</comment>
<dbReference type="RefSeq" id="WP_123211835.1">
    <property type="nucleotide sequence ID" value="NZ_RJVO01000004.1"/>
</dbReference>
<feature type="domain" description="Phosphoribosyltransferase" evidence="3">
    <location>
        <begin position="134"/>
        <end position="274"/>
    </location>
</feature>
<evidence type="ECO:0000313" key="5">
    <source>
        <dbReference type="EMBL" id="ROH89538.1"/>
    </source>
</evidence>
<dbReference type="Pfam" id="PF00156">
    <property type="entry name" value="Pribosyltran"/>
    <property type="match status" value="1"/>
</dbReference>
<evidence type="ECO:0000256" key="1">
    <source>
        <dbReference type="ARBA" id="ARBA00022727"/>
    </source>
</evidence>
<dbReference type="InterPro" id="IPR000836">
    <property type="entry name" value="PRTase_dom"/>
</dbReference>
<dbReference type="GO" id="GO:0006015">
    <property type="term" value="P:5-phosphoribose 1-diphosphate biosynthetic process"/>
    <property type="evidence" value="ECO:0007669"/>
    <property type="project" value="TreeGrafter"/>
</dbReference>
<dbReference type="PANTHER" id="PTHR10210">
    <property type="entry name" value="RIBOSE-PHOSPHATE DIPHOSPHOKINASE FAMILY MEMBER"/>
    <property type="match status" value="1"/>
</dbReference>
<dbReference type="EMBL" id="RJVO01000004">
    <property type="protein sequence ID" value="ROH89538.1"/>
    <property type="molecule type" value="Genomic_DNA"/>
</dbReference>
<dbReference type="AlphaFoldDB" id="A0A3N0VB83"/>
<sequence>MSPIVFSLPGQEALAAHLSSALGAEPGALNLRQFPDGETYVRIGSAVWGRTAILVCGLDQPNGKSLPLYLAAATLREHGARRVLLVAPYLAYLRQDKIFQEGEGLTSQHYARWLSSFLDGLVTVDPHLHRIRHLDDIYAIPTRVAAAAPAIAQWLRQHQPNSLLIGPDEESEQWVSRIAREAGCPHLVLTKERLGDRQVALRLPEMEQHREHQPVLIDDIIASAGTMIETVGRLRQAGLPAPTCIGVHPIFAGSAYQDLIHAGAARVLSCNTIVHASNAIDVHNLIAETVAELLLPPPSLKPASASAALPA</sequence>
<evidence type="ECO:0000259" key="3">
    <source>
        <dbReference type="Pfam" id="PF00156"/>
    </source>
</evidence>
<proteinExistence type="inferred from homology"/>
<evidence type="ECO:0000313" key="6">
    <source>
        <dbReference type="Proteomes" id="UP000282106"/>
    </source>
</evidence>
<keyword evidence="1 2" id="KW-0545">Nucleotide biosynthesis</keyword>
<organism evidence="5 6">
    <name type="scientific">Stagnimonas aquatica</name>
    <dbReference type="NCBI Taxonomy" id="2689987"/>
    <lineage>
        <taxon>Bacteria</taxon>
        <taxon>Pseudomonadati</taxon>
        <taxon>Pseudomonadota</taxon>
        <taxon>Gammaproteobacteria</taxon>
        <taxon>Nevskiales</taxon>
        <taxon>Nevskiaceae</taxon>
        <taxon>Stagnimonas</taxon>
    </lineage>
</organism>
<dbReference type="CDD" id="cd06223">
    <property type="entry name" value="PRTases_typeI"/>
    <property type="match status" value="1"/>
</dbReference>
<dbReference type="PANTHER" id="PTHR10210:SF41">
    <property type="entry name" value="RIBOSE-PHOSPHATE PYROPHOSPHOKINASE 1, CHLOROPLASTIC"/>
    <property type="match status" value="1"/>
</dbReference>
<feature type="domain" description="Ribose-phosphate pyrophosphokinase N-terminal" evidence="4">
    <location>
        <begin position="5"/>
        <end position="115"/>
    </location>
</feature>
<keyword evidence="6" id="KW-1185">Reference proteome</keyword>
<dbReference type="Gene3D" id="3.40.50.2020">
    <property type="match status" value="2"/>
</dbReference>
<evidence type="ECO:0000256" key="2">
    <source>
        <dbReference type="RuleBase" id="RU004324"/>
    </source>
</evidence>
<dbReference type="SMART" id="SM01400">
    <property type="entry name" value="Pribosyltran_N"/>
    <property type="match status" value="1"/>
</dbReference>
<name>A0A3N0VB83_9GAMM</name>
<keyword evidence="5" id="KW-0808">Transferase</keyword>
<comment type="caution">
    <text evidence="5">The sequence shown here is derived from an EMBL/GenBank/DDBJ whole genome shotgun (WGS) entry which is preliminary data.</text>
</comment>
<dbReference type="Pfam" id="PF13793">
    <property type="entry name" value="Pribosyltran_N"/>
    <property type="match status" value="1"/>
</dbReference>